<feature type="transmembrane region" description="Helical" evidence="1">
    <location>
        <begin position="36"/>
        <end position="56"/>
    </location>
</feature>
<keyword evidence="1" id="KW-0812">Transmembrane</keyword>
<dbReference type="AlphaFoldDB" id="A0A4P9VK03"/>
<proteinExistence type="predicted"/>
<evidence type="ECO:0000313" key="3">
    <source>
        <dbReference type="Proteomes" id="UP000257039"/>
    </source>
</evidence>
<comment type="caution">
    <text evidence="2">The sequence shown here is derived from an EMBL/GenBank/DDBJ whole genome shotgun (WGS) entry which is preliminary data.</text>
</comment>
<reference evidence="2 3" key="1">
    <citation type="submission" date="2017-04" db="EMBL/GenBank/DDBJ databases">
        <title>Draft genome sequence of Zooshikella ganghwensis VG4 isolated from Red Sea sediments.</title>
        <authorList>
            <person name="Rehman Z."/>
            <person name="Alam I."/>
            <person name="Kamau A."/>
            <person name="Bajic V."/>
            <person name="Leiknes T."/>
        </authorList>
    </citation>
    <scope>NUCLEOTIDE SEQUENCE [LARGE SCALE GENOMIC DNA]</scope>
    <source>
        <strain evidence="2 3">VG4</strain>
    </source>
</reference>
<organism evidence="2 3">
    <name type="scientific">Zooshikella ganghwensis</name>
    <dbReference type="NCBI Taxonomy" id="202772"/>
    <lineage>
        <taxon>Bacteria</taxon>
        <taxon>Pseudomonadati</taxon>
        <taxon>Pseudomonadota</taxon>
        <taxon>Gammaproteobacteria</taxon>
        <taxon>Oceanospirillales</taxon>
        <taxon>Zooshikellaceae</taxon>
        <taxon>Zooshikella</taxon>
    </lineage>
</organism>
<dbReference type="PANTHER" id="PTHR34821:SF2">
    <property type="entry name" value="INNER MEMBRANE PROTEIN YDCZ"/>
    <property type="match status" value="1"/>
</dbReference>
<feature type="transmembrane region" description="Helical" evidence="1">
    <location>
        <begin position="77"/>
        <end position="101"/>
    </location>
</feature>
<evidence type="ECO:0000256" key="1">
    <source>
        <dbReference type="SAM" id="Phobius"/>
    </source>
</evidence>
<protein>
    <submittedName>
        <fullName evidence="2">DMT family transporter</fullName>
    </submittedName>
</protein>
<keyword evidence="1" id="KW-1133">Transmembrane helix</keyword>
<dbReference type="Proteomes" id="UP000257039">
    <property type="component" value="Unassembled WGS sequence"/>
</dbReference>
<dbReference type="PANTHER" id="PTHR34821">
    <property type="entry name" value="INNER MEMBRANE PROTEIN YDCZ"/>
    <property type="match status" value="1"/>
</dbReference>
<feature type="transmembrane region" description="Helical" evidence="1">
    <location>
        <begin position="139"/>
        <end position="155"/>
    </location>
</feature>
<dbReference type="GO" id="GO:0005886">
    <property type="term" value="C:plasma membrane"/>
    <property type="evidence" value="ECO:0007669"/>
    <property type="project" value="TreeGrafter"/>
</dbReference>
<dbReference type="RefSeq" id="WP_094786051.1">
    <property type="nucleotide sequence ID" value="NZ_JAEVHG010000006.1"/>
</dbReference>
<evidence type="ECO:0000313" key="2">
    <source>
        <dbReference type="EMBL" id="RDH42567.1"/>
    </source>
</evidence>
<gene>
    <name evidence="2" type="ORF">B9G39_03400</name>
</gene>
<name>A0A4P9VK03_9GAMM</name>
<feature type="transmembrane region" description="Helical" evidence="1">
    <location>
        <begin position="107"/>
        <end position="130"/>
    </location>
</feature>
<dbReference type="InterPro" id="IPR006750">
    <property type="entry name" value="YdcZ"/>
</dbReference>
<keyword evidence="3" id="KW-1185">Reference proteome</keyword>
<dbReference type="Pfam" id="PF04657">
    <property type="entry name" value="DMT_YdcZ"/>
    <property type="match status" value="1"/>
</dbReference>
<feature type="transmembrane region" description="Helical" evidence="1">
    <location>
        <begin position="7"/>
        <end position="24"/>
    </location>
</feature>
<sequence length="156" mass="16914">MIDRLKDWLLAIAGGVLLALMIEYNSLLAKHTTPYIASWVAHGMGAIVALALVFLTMMALRSRQKENKSPPPSKLPVWFYLGGIPGAFTVVLAAIAINGSLSLSEAIALMLVGQVIFGMLSDHFGLFLVLKRRIILKDFLVVTCVLTGSAMIIFGR</sequence>
<keyword evidence="1" id="KW-0472">Membrane</keyword>
<dbReference type="EMBL" id="NDXW01000001">
    <property type="protein sequence ID" value="RDH42567.1"/>
    <property type="molecule type" value="Genomic_DNA"/>
</dbReference>
<accession>A0A4P9VK03</accession>